<dbReference type="SUPFAM" id="SSF49899">
    <property type="entry name" value="Concanavalin A-like lectins/glucanases"/>
    <property type="match status" value="1"/>
</dbReference>
<dbReference type="GO" id="GO:0004553">
    <property type="term" value="F:hydrolase activity, hydrolyzing O-glycosyl compounds"/>
    <property type="evidence" value="ECO:0007669"/>
    <property type="project" value="InterPro"/>
</dbReference>
<keyword evidence="3" id="KW-1185">Reference proteome</keyword>
<dbReference type="CDD" id="cd00413">
    <property type="entry name" value="Glyco_hydrolase_16"/>
    <property type="match status" value="1"/>
</dbReference>
<dbReference type="EMBL" id="BSEN01000004">
    <property type="protein sequence ID" value="GLJ75578.1"/>
    <property type="molecule type" value="Genomic_DNA"/>
</dbReference>
<name>A0A9W6H950_9MICO</name>
<organism evidence="2 3">
    <name type="scientific">Leifsonia poae</name>
    <dbReference type="NCBI Taxonomy" id="110933"/>
    <lineage>
        <taxon>Bacteria</taxon>
        <taxon>Bacillati</taxon>
        <taxon>Actinomycetota</taxon>
        <taxon>Actinomycetes</taxon>
        <taxon>Micrococcales</taxon>
        <taxon>Microbacteriaceae</taxon>
        <taxon>Leifsonia</taxon>
    </lineage>
</organism>
<proteinExistence type="predicted"/>
<dbReference type="InterPro" id="IPR013320">
    <property type="entry name" value="ConA-like_dom_sf"/>
</dbReference>
<evidence type="ECO:0000259" key="1">
    <source>
        <dbReference type="PROSITE" id="PS51762"/>
    </source>
</evidence>
<accession>A0A9W6H950</accession>
<feature type="domain" description="GH16" evidence="1">
    <location>
        <begin position="18"/>
        <end position="254"/>
    </location>
</feature>
<dbReference type="PROSITE" id="PS51762">
    <property type="entry name" value="GH16_2"/>
    <property type="match status" value="1"/>
</dbReference>
<dbReference type="Proteomes" id="UP001142372">
    <property type="component" value="Unassembled WGS sequence"/>
</dbReference>
<dbReference type="Gene3D" id="2.60.120.200">
    <property type="match status" value="1"/>
</dbReference>
<dbReference type="RefSeq" id="WP_271176263.1">
    <property type="nucleotide sequence ID" value="NZ_BAAAJO010000004.1"/>
</dbReference>
<comment type="caution">
    <text evidence="2">The sequence shown here is derived from an EMBL/GenBank/DDBJ whole genome shotgun (WGS) entry which is preliminary data.</text>
</comment>
<protein>
    <recommendedName>
        <fullName evidence="1">GH16 domain-containing protein</fullName>
    </recommendedName>
</protein>
<evidence type="ECO:0000313" key="3">
    <source>
        <dbReference type="Proteomes" id="UP001142372"/>
    </source>
</evidence>
<gene>
    <name evidence="2" type="ORF">GCM10017584_11520</name>
</gene>
<reference evidence="2" key="2">
    <citation type="submission" date="2023-01" db="EMBL/GenBank/DDBJ databases">
        <authorList>
            <person name="Sun Q."/>
            <person name="Evtushenko L."/>
        </authorList>
    </citation>
    <scope>NUCLEOTIDE SEQUENCE</scope>
    <source>
        <strain evidence="2">VKM Ac-1401</strain>
    </source>
</reference>
<reference evidence="2" key="1">
    <citation type="journal article" date="2014" name="Int. J. Syst. Evol. Microbiol.">
        <title>Complete genome sequence of Corynebacterium casei LMG S-19264T (=DSM 44701T), isolated from a smear-ripened cheese.</title>
        <authorList>
            <consortium name="US DOE Joint Genome Institute (JGI-PGF)"/>
            <person name="Walter F."/>
            <person name="Albersmeier A."/>
            <person name="Kalinowski J."/>
            <person name="Ruckert C."/>
        </authorList>
    </citation>
    <scope>NUCLEOTIDE SEQUENCE</scope>
    <source>
        <strain evidence="2">VKM Ac-1401</strain>
    </source>
</reference>
<dbReference type="AlphaFoldDB" id="A0A9W6H950"/>
<dbReference type="InterPro" id="IPR000757">
    <property type="entry name" value="Beta-glucanase-like"/>
</dbReference>
<dbReference type="GO" id="GO:0005975">
    <property type="term" value="P:carbohydrate metabolic process"/>
    <property type="evidence" value="ECO:0007669"/>
    <property type="project" value="InterPro"/>
</dbReference>
<sequence length="259" mass="27961">MAMARFVETFDGDDLDPAVWTTSYLPAWSSRAASAATYRVAGGELSLSIPPAHPLWCPDLHEGPLRVSAVQTGNRSGPVGSADGQQPFRAGLTVREEQPTVIGFAPLYGRIEVECRATISARSMFSAWMVGLEDRPERCGEICLVEVFGDTGLVGSGVHPFRDPRLREDFDAIDLGVDVNDWHVYAADWSPDGVEFSVDGDATRSVAIAPDYPLQLILGVFDFPDRAPGDDPDAVTPVAELAVRRVEGSSQARSISLSR</sequence>
<dbReference type="Pfam" id="PF00722">
    <property type="entry name" value="Glyco_hydro_16"/>
    <property type="match status" value="1"/>
</dbReference>
<evidence type="ECO:0000313" key="2">
    <source>
        <dbReference type="EMBL" id="GLJ75578.1"/>
    </source>
</evidence>